<dbReference type="Gene3D" id="1.20.1530.20">
    <property type="match status" value="1"/>
</dbReference>
<keyword evidence="3" id="KW-0813">Transport</keyword>
<evidence type="ECO:0000256" key="1">
    <source>
        <dbReference type="ARBA" id="ARBA00004651"/>
    </source>
</evidence>
<evidence type="ECO:0000313" key="10">
    <source>
        <dbReference type="Proteomes" id="UP001304300"/>
    </source>
</evidence>
<dbReference type="PANTHER" id="PTHR36838">
    <property type="entry name" value="AUXIN EFFLUX CARRIER FAMILY PROTEIN"/>
    <property type="match status" value="1"/>
</dbReference>
<dbReference type="KEGG" id="puo:RZN69_05380"/>
<protein>
    <submittedName>
        <fullName evidence="9">AEC family transporter</fullName>
    </submittedName>
</protein>
<feature type="transmembrane region" description="Helical" evidence="8">
    <location>
        <begin position="68"/>
        <end position="91"/>
    </location>
</feature>
<feature type="transmembrane region" description="Helical" evidence="8">
    <location>
        <begin position="229"/>
        <end position="253"/>
    </location>
</feature>
<feature type="transmembrane region" description="Helical" evidence="8">
    <location>
        <begin position="164"/>
        <end position="182"/>
    </location>
</feature>
<keyword evidence="6 8" id="KW-1133">Transmembrane helix</keyword>
<dbReference type="EMBL" id="CP136920">
    <property type="protein sequence ID" value="WOO42513.1"/>
    <property type="molecule type" value="Genomic_DNA"/>
</dbReference>
<keyword evidence="10" id="KW-1185">Reference proteome</keyword>
<evidence type="ECO:0000256" key="5">
    <source>
        <dbReference type="ARBA" id="ARBA00022692"/>
    </source>
</evidence>
<evidence type="ECO:0000256" key="7">
    <source>
        <dbReference type="ARBA" id="ARBA00023136"/>
    </source>
</evidence>
<evidence type="ECO:0000256" key="6">
    <source>
        <dbReference type="ARBA" id="ARBA00022989"/>
    </source>
</evidence>
<feature type="transmembrane region" description="Helical" evidence="8">
    <location>
        <begin position="259"/>
        <end position="279"/>
    </location>
</feature>
<feature type="transmembrane region" description="Helical" evidence="8">
    <location>
        <begin position="103"/>
        <end position="123"/>
    </location>
</feature>
<reference evidence="9 10" key="1">
    <citation type="submission" date="2023-10" db="EMBL/GenBank/DDBJ databases">
        <title>Rubellicoccus peritrichatus gen. nov., sp. nov., isolated from an algae of coral reef tank.</title>
        <authorList>
            <person name="Luo J."/>
        </authorList>
    </citation>
    <scope>NUCLEOTIDE SEQUENCE [LARGE SCALE GENOMIC DNA]</scope>
    <source>
        <strain evidence="9 10">CR14</strain>
    </source>
</reference>
<proteinExistence type="inferred from homology"/>
<evidence type="ECO:0000313" key="9">
    <source>
        <dbReference type="EMBL" id="WOO42513.1"/>
    </source>
</evidence>
<organism evidence="9 10">
    <name type="scientific">Rubellicoccus peritrichatus</name>
    <dbReference type="NCBI Taxonomy" id="3080537"/>
    <lineage>
        <taxon>Bacteria</taxon>
        <taxon>Pseudomonadati</taxon>
        <taxon>Verrucomicrobiota</taxon>
        <taxon>Opitutia</taxon>
        <taxon>Puniceicoccales</taxon>
        <taxon>Cerasicoccaceae</taxon>
        <taxon>Rubellicoccus</taxon>
    </lineage>
</organism>
<feature type="transmembrane region" description="Helical" evidence="8">
    <location>
        <begin position="129"/>
        <end position="152"/>
    </location>
</feature>
<name>A0AAQ3QWB6_9BACT</name>
<evidence type="ECO:0000256" key="2">
    <source>
        <dbReference type="ARBA" id="ARBA00010145"/>
    </source>
</evidence>
<comment type="similarity">
    <text evidence="2">Belongs to the auxin efflux carrier (TC 2.A.69) family.</text>
</comment>
<evidence type="ECO:0000256" key="4">
    <source>
        <dbReference type="ARBA" id="ARBA00022475"/>
    </source>
</evidence>
<sequence>MVDIETIFGAVLPVFLLIGIGWFLRNRSVLTDAGEQNLMRLVVYLLYPCFTFEFVVGNPLLKDPVFVAEAGFCGFIAICFGCLVAFLVAPIFGLKDNWKRRTFGVSAGVYNFGYIAIPVARLLFDAETIGVMLVVNAGVEFAIWTVGVMMLVGKLDFKSIRRAFNPPVIALLVSTGLNFAGVDGYVPTFINETIGMLAPCAIPIGLIMIGTAVYGLTSEISFRQWQVPIGAVIVRLLILPLAFYTLLLFLPISEDIKRVFVVHAAMPTAVFPIVLAKFYGGSTTVAVQTIIPTNLISILTIPLWIQFAFYWLGLG</sequence>
<accession>A0AAQ3QWB6</accession>
<feature type="transmembrane region" description="Helical" evidence="8">
    <location>
        <begin position="194"/>
        <end position="217"/>
    </location>
</feature>
<evidence type="ECO:0000256" key="3">
    <source>
        <dbReference type="ARBA" id="ARBA00022448"/>
    </source>
</evidence>
<dbReference type="Proteomes" id="UP001304300">
    <property type="component" value="Chromosome"/>
</dbReference>
<dbReference type="InterPro" id="IPR038770">
    <property type="entry name" value="Na+/solute_symporter_sf"/>
</dbReference>
<feature type="transmembrane region" description="Helical" evidence="8">
    <location>
        <begin position="37"/>
        <end position="56"/>
    </location>
</feature>
<dbReference type="InterPro" id="IPR004776">
    <property type="entry name" value="Mem_transp_PIN-like"/>
</dbReference>
<feature type="transmembrane region" description="Helical" evidence="8">
    <location>
        <begin position="6"/>
        <end position="25"/>
    </location>
</feature>
<dbReference type="GO" id="GO:0005886">
    <property type="term" value="C:plasma membrane"/>
    <property type="evidence" value="ECO:0007669"/>
    <property type="project" value="UniProtKB-SubCell"/>
</dbReference>
<comment type="subcellular location">
    <subcellularLocation>
        <location evidence="1">Cell membrane</location>
        <topology evidence="1">Multi-pass membrane protein</topology>
    </subcellularLocation>
</comment>
<dbReference type="GO" id="GO:0055085">
    <property type="term" value="P:transmembrane transport"/>
    <property type="evidence" value="ECO:0007669"/>
    <property type="project" value="InterPro"/>
</dbReference>
<gene>
    <name evidence="9" type="ORF">RZN69_05380</name>
</gene>
<dbReference type="RefSeq" id="WP_317835035.1">
    <property type="nucleotide sequence ID" value="NZ_CP136920.1"/>
</dbReference>
<dbReference type="AlphaFoldDB" id="A0AAQ3QWB6"/>
<evidence type="ECO:0000256" key="8">
    <source>
        <dbReference type="SAM" id="Phobius"/>
    </source>
</evidence>
<keyword evidence="7 8" id="KW-0472">Membrane</keyword>
<keyword evidence="5 8" id="KW-0812">Transmembrane</keyword>
<dbReference type="PANTHER" id="PTHR36838:SF3">
    <property type="entry name" value="TRANSPORTER AUXIN EFFLUX CARRIER EC FAMILY"/>
    <property type="match status" value="1"/>
</dbReference>
<feature type="transmembrane region" description="Helical" evidence="8">
    <location>
        <begin position="291"/>
        <end position="312"/>
    </location>
</feature>
<keyword evidence="4" id="KW-1003">Cell membrane</keyword>
<dbReference type="Pfam" id="PF03547">
    <property type="entry name" value="Mem_trans"/>
    <property type="match status" value="2"/>
</dbReference>